<dbReference type="OrthoDB" id="8253440at2"/>
<organism evidence="1 2">
    <name type="scientific">Bradyrhizobium icense</name>
    <dbReference type="NCBI Taxonomy" id="1274631"/>
    <lineage>
        <taxon>Bacteria</taxon>
        <taxon>Pseudomonadati</taxon>
        <taxon>Pseudomonadota</taxon>
        <taxon>Alphaproteobacteria</taxon>
        <taxon>Hyphomicrobiales</taxon>
        <taxon>Nitrobacteraceae</taxon>
        <taxon>Bradyrhizobium</taxon>
    </lineage>
</organism>
<reference evidence="1 2" key="1">
    <citation type="submission" date="2016-07" db="EMBL/GenBank/DDBJ databases">
        <title>Complete genome sequence of Bradyrhizobium icense LMTR 13T, a potential inoculant strain isolated from lima bean (Phaseolus lunatus) in Peru.</title>
        <authorList>
            <person name="Ormeno-Orrillo E."/>
            <person name="Duran D."/>
            <person name="Rogel M.A."/>
            <person name="Rey L."/>
            <person name="Imperial J."/>
            <person name="Ruiz-Argueso T."/>
            <person name="Martinez-Romero E."/>
        </authorList>
    </citation>
    <scope>NUCLEOTIDE SEQUENCE [LARGE SCALE GENOMIC DNA]</scope>
    <source>
        <strain evidence="1 2">LMTR 13</strain>
    </source>
</reference>
<gene>
    <name evidence="1" type="ORF">LMTR13_20825</name>
</gene>
<name>A0A1B1UHL7_9BRAD</name>
<accession>A0A1B1UHL7</accession>
<sequence length="68" mass="7484">MALRTPPLEEQIEALRSKINTFIDERVVEMAKETPGVPAAILRNLLTARAGGCQCAQYLQIMKERGAA</sequence>
<evidence type="ECO:0000313" key="1">
    <source>
        <dbReference type="EMBL" id="ANW02248.1"/>
    </source>
</evidence>
<dbReference type="AlphaFoldDB" id="A0A1B1UHL7"/>
<dbReference type="RefSeq" id="WP_065729458.1">
    <property type="nucleotide sequence ID" value="NZ_CP016428.1"/>
</dbReference>
<dbReference type="STRING" id="1274631.LMTR13_20825"/>
<dbReference type="KEGG" id="bic:LMTR13_20825"/>
<evidence type="ECO:0000313" key="2">
    <source>
        <dbReference type="Proteomes" id="UP000092839"/>
    </source>
</evidence>
<keyword evidence="2" id="KW-1185">Reference proteome</keyword>
<dbReference type="EMBL" id="CP016428">
    <property type="protein sequence ID" value="ANW02248.1"/>
    <property type="molecule type" value="Genomic_DNA"/>
</dbReference>
<protein>
    <submittedName>
        <fullName evidence="1">Uncharacterized protein</fullName>
    </submittedName>
</protein>
<dbReference type="Proteomes" id="UP000092839">
    <property type="component" value="Chromosome"/>
</dbReference>
<proteinExistence type="predicted"/>